<keyword evidence="17" id="KW-1185">Reference proteome</keyword>
<name>A0A8D0EII9_STROC</name>
<evidence type="ECO:0000256" key="9">
    <source>
        <dbReference type="ARBA" id="ARBA00023055"/>
    </source>
</evidence>
<dbReference type="GO" id="GO:0042157">
    <property type="term" value="P:lipoprotein metabolic process"/>
    <property type="evidence" value="ECO:0007669"/>
    <property type="project" value="InterPro"/>
</dbReference>
<feature type="compositionally biased region" description="Polar residues" evidence="14">
    <location>
        <begin position="94"/>
        <end position="105"/>
    </location>
</feature>
<keyword evidence="6" id="KW-0964">Secreted</keyword>
<evidence type="ECO:0000256" key="5">
    <source>
        <dbReference type="ARBA" id="ARBA00022513"/>
    </source>
</evidence>
<comment type="similarity">
    <text evidence="2">Belongs to the apolipoprotein C3 family.</text>
</comment>
<dbReference type="GO" id="GO:0008289">
    <property type="term" value="F:lipid binding"/>
    <property type="evidence" value="ECO:0007669"/>
    <property type="project" value="InterPro"/>
</dbReference>
<dbReference type="GO" id="GO:0034361">
    <property type="term" value="C:very-low-density lipoprotein particle"/>
    <property type="evidence" value="ECO:0007669"/>
    <property type="project" value="UniProtKB-KW"/>
</dbReference>
<evidence type="ECO:0000256" key="8">
    <source>
        <dbReference type="ARBA" id="ARBA00022963"/>
    </source>
</evidence>
<evidence type="ECO:0000256" key="1">
    <source>
        <dbReference type="ARBA" id="ARBA00004613"/>
    </source>
</evidence>
<dbReference type="AlphaFoldDB" id="A0A8D0EII9"/>
<dbReference type="Gene3D" id="6.10.90.10">
    <property type="entry name" value="Apolipoprotein CIII"/>
    <property type="match status" value="1"/>
</dbReference>
<evidence type="ECO:0000256" key="3">
    <source>
        <dbReference type="ARBA" id="ARBA00015570"/>
    </source>
</evidence>
<evidence type="ECO:0000256" key="13">
    <source>
        <dbReference type="ARBA" id="ARBA00045699"/>
    </source>
</evidence>
<dbReference type="InterPro" id="IPR038195">
    <property type="entry name" value="Apo_CIII_sf"/>
</dbReference>
<evidence type="ECO:0000256" key="6">
    <source>
        <dbReference type="ARBA" id="ARBA00022525"/>
    </source>
</evidence>
<evidence type="ECO:0000256" key="10">
    <source>
        <dbReference type="ARBA" id="ARBA00023098"/>
    </source>
</evidence>
<evidence type="ECO:0000256" key="11">
    <source>
        <dbReference type="ARBA" id="ARBA00023313"/>
    </source>
</evidence>
<feature type="chain" id="PRO_5034392818" description="Apolipoprotein C-III" evidence="15">
    <location>
        <begin position="19"/>
        <end position="105"/>
    </location>
</feature>
<reference evidence="16" key="1">
    <citation type="submission" date="2025-08" db="UniProtKB">
        <authorList>
            <consortium name="Ensembl"/>
        </authorList>
    </citation>
    <scope>IDENTIFICATION</scope>
</reference>
<keyword evidence="5" id="KW-0162">Chylomicron</keyword>
<evidence type="ECO:0000256" key="2">
    <source>
        <dbReference type="ARBA" id="ARBA00011008"/>
    </source>
</evidence>
<protein>
    <recommendedName>
        <fullName evidence="3">Apolipoprotein C-III</fullName>
    </recommendedName>
    <alternativeName>
        <fullName evidence="12">Apolipoprotein C3</fullName>
    </alternativeName>
</protein>
<dbReference type="GO" id="GO:0042627">
    <property type="term" value="C:chylomicron"/>
    <property type="evidence" value="ECO:0007669"/>
    <property type="project" value="UniProtKB-KW"/>
</dbReference>
<dbReference type="GO" id="GO:0006869">
    <property type="term" value="P:lipid transport"/>
    <property type="evidence" value="ECO:0007669"/>
    <property type="project" value="UniProtKB-KW"/>
</dbReference>
<keyword evidence="9" id="KW-0445">Lipid transport</keyword>
<proteinExistence type="inferred from homology"/>
<keyword evidence="7 15" id="KW-0732">Signal</keyword>
<evidence type="ECO:0000313" key="16">
    <source>
        <dbReference type="Ensembl" id="ENSSOCP00000001207.1"/>
    </source>
</evidence>
<comment type="subcellular location">
    <subcellularLocation>
        <location evidence="1">Secreted</location>
    </subcellularLocation>
</comment>
<dbReference type="PANTHER" id="PTHR14225">
    <property type="entry name" value="APOLIPOPROTEIN C-III"/>
    <property type="match status" value="1"/>
</dbReference>
<comment type="function">
    <text evidence="13">Component of triglyceride-rich very low density lipoproteins (VLDL) and high density lipoproteins (HDL) in plasma. Plays a multifaceted role in triglyceride homeostasis. Intracellularly, promotes hepatic very low density lipoprotein 1 (VLDL1) assembly and secretion; extracellularly, attenuates hydrolysis and clearance of triglyceride-rich lipoproteins (TRLs). Impairs the lipolysis of TRLs by inhibiting lipoprotein lipase and the hepatic uptake of TRLs by remnant receptors. Formed of several curved helices connected via semiflexible hinges, so that it can wrap tightly around the curved micelle surface and easily adapt to the different diameters of its natural binding partners.</text>
</comment>
<keyword evidence="8" id="KW-0442">Lipid degradation</keyword>
<organism evidence="16 17">
    <name type="scientific">Strix occidentalis caurina</name>
    <name type="common">northern spotted owl</name>
    <dbReference type="NCBI Taxonomy" id="311401"/>
    <lineage>
        <taxon>Eukaryota</taxon>
        <taxon>Metazoa</taxon>
        <taxon>Chordata</taxon>
        <taxon>Craniata</taxon>
        <taxon>Vertebrata</taxon>
        <taxon>Euteleostomi</taxon>
        <taxon>Archelosauria</taxon>
        <taxon>Archosauria</taxon>
        <taxon>Dinosauria</taxon>
        <taxon>Saurischia</taxon>
        <taxon>Theropoda</taxon>
        <taxon>Coelurosauria</taxon>
        <taxon>Aves</taxon>
        <taxon>Neognathae</taxon>
        <taxon>Neoaves</taxon>
        <taxon>Telluraves</taxon>
        <taxon>Strigiformes</taxon>
        <taxon>Strigidae</taxon>
        <taxon>Strix</taxon>
    </lineage>
</organism>
<evidence type="ECO:0000256" key="7">
    <source>
        <dbReference type="ARBA" id="ARBA00022729"/>
    </source>
</evidence>
<keyword evidence="10" id="KW-0443">Lipid metabolism</keyword>
<evidence type="ECO:0000256" key="12">
    <source>
        <dbReference type="ARBA" id="ARBA00031173"/>
    </source>
</evidence>
<sequence>MKASLLLVLGCAAVLVVGARKGGVLLQKVREYAQKATAVAKTALSTVQELEAAQQARCPPPPAPPTWAPGPRAPLPAGDPALSNPPLAGAGWPTTPTWRSSGWPG</sequence>
<dbReference type="Ensembl" id="ENSSOCT00000001235.1">
    <property type="protein sequence ID" value="ENSSOCP00000001207.1"/>
    <property type="gene ID" value="ENSSOCG00000000967.1"/>
</dbReference>
<evidence type="ECO:0000313" key="17">
    <source>
        <dbReference type="Proteomes" id="UP000694551"/>
    </source>
</evidence>
<evidence type="ECO:0000256" key="15">
    <source>
        <dbReference type="SAM" id="SignalP"/>
    </source>
</evidence>
<evidence type="ECO:0000256" key="4">
    <source>
        <dbReference type="ARBA" id="ARBA00022448"/>
    </source>
</evidence>
<feature type="region of interest" description="Disordered" evidence="14">
    <location>
        <begin position="51"/>
        <end position="105"/>
    </location>
</feature>
<accession>A0A8D0EII9</accession>
<dbReference type="Proteomes" id="UP000694551">
    <property type="component" value="Unplaced"/>
</dbReference>
<keyword evidence="4" id="KW-0813">Transport</keyword>
<evidence type="ECO:0000256" key="14">
    <source>
        <dbReference type="SAM" id="MobiDB-lite"/>
    </source>
</evidence>
<feature type="signal peptide" evidence="15">
    <location>
        <begin position="1"/>
        <end position="18"/>
    </location>
</feature>
<dbReference type="PANTHER" id="PTHR14225:SF0">
    <property type="entry name" value="APOLIPOPROTEIN C-III"/>
    <property type="match status" value="1"/>
</dbReference>
<dbReference type="GO" id="GO:0016042">
    <property type="term" value="P:lipid catabolic process"/>
    <property type="evidence" value="ECO:0007669"/>
    <property type="project" value="UniProtKB-KW"/>
</dbReference>
<feature type="compositionally biased region" description="Pro residues" evidence="14">
    <location>
        <begin position="58"/>
        <end position="74"/>
    </location>
</feature>
<keyword evidence="11" id="KW-0850">VLDL</keyword>
<reference evidence="16" key="2">
    <citation type="submission" date="2025-09" db="UniProtKB">
        <authorList>
            <consortium name="Ensembl"/>
        </authorList>
    </citation>
    <scope>IDENTIFICATION</scope>
</reference>
<dbReference type="InterPro" id="IPR008403">
    <property type="entry name" value="Apo-CIII"/>
</dbReference>